<evidence type="ECO:0000256" key="10">
    <source>
        <dbReference type="ARBA" id="ARBA00023054"/>
    </source>
</evidence>
<evidence type="ECO:0000256" key="7">
    <source>
        <dbReference type="ARBA" id="ARBA00022927"/>
    </source>
</evidence>
<keyword evidence="4 15" id="KW-0812">Transmembrane</keyword>
<comment type="similarity">
    <text evidence="12">Belongs to the BET1 family.</text>
</comment>
<dbReference type="GO" id="GO:0015031">
    <property type="term" value="P:protein transport"/>
    <property type="evidence" value="ECO:0007669"/>
    <property type="project" value="UniProtKB-KW"/>
</dbReference>
<reference evidence="17 18" key="1">
    <citation type="submission" date="2020-09" db="EMBL/GenBank/DDBJ databases">
        <authorList>
            <person name="Ashkenazy H."/>
        </authorList>
    </citation>
    <scope>NUCLEOTIDE SEQUENCE [LARGE SCALE GENOMIC DNA]</scope>
    <source>
        <strain evidence="18">cv. Cdm-0</strain>
    </source>
</reference>
<dbReference type="Gene3D" id="1.20.5.110">
    <property type="match status" value="1"/>
</dbReference>
<evidence type="ECO:0000256" key="13">
    <source>
        <dbReference type="ARBA" id="ARBA00060029"/>
    </source>
</evidence>
<dbReference type="SUPFAM" id="SSF58038">
    <property type="entry name" value="SNARE fusion complex"/>
    <property type="match status" value="1"/>
</dbReference>
<evidence type="ECO:0000256" key="3">
    <source>
        <dbReference type="ARBA" id="ARBA00022448"/>
    </source>
</evidence>
<dbReference type="GO" id="GO:0016192">
    <property type="term" value="P:vesicle-mediated transport"/>
    <property type="evidence" value="ECO:0007669"/>
    <property type="project" value="UniProtKB-KW"/>
</dbReference>
<keyword evidence="8 15" id="KW-1133">Transmembrane helix</keyword>
<dbReference type="InterPro" id="IPR000727">
    <property type="entry name" value="T_SNARE_dom"/>
</dbReference>
<evidence type="ECO:0000256" key="6">
    <source>
        <dbReference type="ARBA" id="ARBA00022892"/>
    </source>
</evidence>
<dbReference type="PANTHER" id="PTHR12791">
    <property type="entry name" value="GOLGI SNARE BET1-RELATED"/>
    <property type="match status" value="1"/>
</dbReference>
<dbReference type="FunFam" id="1.20.5.110:FF:000033">
    <property type="entry name" value="bet1-like SNARE 1-1"/>
    <property type="match status" value="1"/>
</dbReference>
<evidence type="ECO:0000256" key="14">
    <source>
        <dbReference type="SAM" id="MobiDB-lite"/>
    </source>
</evidence>
<accession>A0A7G2F0N9</accession>
<evidence type="ECO:0000313" key="17">
    <source>
        <dbReference type="EMBL" id="CAD5327898.1"/>
    </source>
</evidence>
<dbReference type="PROSITE" id="PS50192">
    <property type="entry name" value="T_SNARE"/>
    <property type="match status" value="1"/>
</dbReference>
<keyword evidence="9" id="KW-0333">Golgi apparatus</keyword>
<evidence type="ECO:0000256" key="8">
    <source>
        <dbReference type="ARBA" id="ARBA00022989"/>
    </source>
</evidence>
<feature type="domain" description="T-SNARE coiled-coil homology" evidence="16">
    <location>
        <begin position="147"/>
        <end position="209"/>
    </location>
</feature>
<keyword evidence="6" id="KW-0931">ER-Golgi transport</keyword>
<proteinExistence type="inferred from homology"/>
<keyword evidence="7" id="KW-0653">Protein transport</keyword>
<dbReference type="Proteomes" id="UP000516314">
    <property type="component" value="Chromosome 4"/>
</dbReference>
<dbReference type="EMBL" id="LR881469">
    <property type="protein sequence ID" value="CAD5327898.1"/>
    <property type="molecule type" value="Genomic_DNA"/>
</dbReference>
<feature type="transmembrane region" description="Helical" evidence="15">
    <location>
        <begin position="221"/>
        <end position="242"/>
    </location>
</feature>
<keyword evidence="3" id="KW-0813">Transport</keyword>
<sequence length="244" mass="28027">MASTMQRTSSSAASNERQRSQLQRRAPSLMIKPTSFSNWNVAIPLLSPLAPSPTSSFDQSHVPPPQNKTEIPVEEVKKTVPVFKKWQHPASPFCYEPTTFVLPFIQRVESKTNQMNFRRENRASRTSLFDGLDGLEEGRLRASSSYAHDERDNDEALENLQDRVSFLKRVTGDIHEEVENHNRLLDKVGNKMDSARGIMSGTINRFKLVFEKKSNRKSCKLIAYFVLLFLIMYYLIRLLNYIKG</sequence>
<dbReference type="InterPro" id="IPR039899">
    <property type="entry name" value="BET1_SNARE"/>
</dbReference>
<gene>
    <name evidence="17" type="ORF">AT9943_LOCUS15579</name>
</gene>
<evidence type="ECO:0000313" key="18">
    <source>
        <dbReference type="Proteomes" id="UP000516314"/>
    </source>
</evidence>
<keyword evidence="10" id="KW-0175">Coiled coil</keyword>
<comment type="subcellular location">
    <subcellularLocation>
        <location evidence="1">Endoplasmic reticulum membrane</location>
        <topology evidence="1">Single-pass type IV membrane protein</topology>
    </subcellularLocation>
    <subcellularLocation>
        <location evidence="2">Golgi apparatus membrane</location>
        <topology evidence="2">Single-pass type IV membrane protein</topology>
    </subcellularLocation>
</comment>
<keyword evidence="11 15" id="KW-0472">Membrane</keyword>
<evidence type="ECO:0000256" key="15">
    <source>
        <dbReference type="SAM" id="Phobius"/>
    </source>
</evidence>
<dbReference type="CDD" id="cd15853">
    <property type="entry name" value="SNARE_Bet1"/>
    <property type="match status" value="1"/>
</dbReference>
<evidence type="ECO:0000256" key="2">
    <source>
        <dbReference type="ARBA" id="ARBA00004409"/>
    </source>
</evidence>
<dbReference type="AlphaFoldDB" id="A0A7G2F0N9"/>
<evidence type="ECO:0000256" key="12">
    <source>
        <dbReference type="ARBA" id="ARBA00037962"/>
    </source>
</evidence>
<dbReference type="GO" id="GO:0000139">
    <property type="term" value="C:Golgi membrane"/>
    <property type="evidence" value="ECO:0007669"/>
    <property type="project" value="UniProtKB-SubCell"/>
</dbReference>
<evidence type="ECO:0000256" key="11">
    <source>
        <dbReference type="ARBA" id="ARBA00023136"/>
    </source>
</evidence>
<evidence type="ECO:0000259" key="16">
    <source>
        <dbReference type="PROSITE" id="PS50192"/>
    </source>
</evidence>
<keyword evidence="5" id="KW-0256">Endoplasmic reticulum</keyword>
<name>A0A7G2F0N9_ARATH</name>
<feature type="compositionally biased region" description="Polar residues" evidence="14">
    <location>
        <begin position="1"/>
        <end position="23"/>
    </location>
</feature>
<evidence type="ECO:0000256" key="1">
    <source>
        <dbReference type="ARBA" id="ARBA00004163"/>
    </source>
</evidence>
<evidence type="ECO:0000256" key="5">
    <source>
        <dbReference type="ARBA" id="ARBA00022824"/>
    </source>
</evidence>
<evidence type="ECO:0000256" key="4">
    <source>
        <dbReference type="ARBA" id="ARBA00022692"/>
    </source>
</evidence>
<evidence type="ECO:0000256" key="9">
    <source>
        <dbReference type="ARBA" id="ARBA00023034"/>
    </source>
</evidence>
<protein>
    <submittedName>
        <fullName evidence="17">(thale cress) hypothetical protein</fullName>
    </submittedName>
</protein>
<dbReference type="GO" id="GO:0005789">
    <property type="term" value="C:endoplasmic reticulum membrane"/>
    <property type="evidence" value="ECO:0007669"/>
    <property type="project" value="UniProtKB-SubCell"/>
</dbReference>
<feature type="region of interest" description="Disordered" evidence="14">
    <location>
        <begin position="1"/>
        <end position="26"/>
    </location>
</feature>
<comment type="function">
    <text evidence="13">Required for vesicular transport from the ER to the Golgi complex. Functions as a SNARE associated with ER-derived vesicles.</text>
</comment>
<organism evidence="17 18">
    <name type="scientific">Arabidopsis thaliana</name>
    <name type="common">Mouse-ear cress</name>
    <dbReference type="NCBI Taxonomy" id="3702"/>
    <lineage>
        <taxon>Eukaryota</taxon>
        <taxon>Viridiplantae</taxon>
        <taxon>Streptophyta</taxon>
        <taxon>Embryophyta</taxon>
        <taxon>Tracheophyta</taxon>
        <taxon>Spermatophyta</taxon>
        <taxon>Magnoliopsida</taxon>
        <taxon>eudicotyledons</taxon>
        <taxon>Gunneridae</taxon>
        <taxon>Pentapetalae</taxon>
        <taxon>rosids</taxon>
        <taxon>malvids</taxon>
        <taxon>Brassicales</taxon>
        <taxon>Brassicaceae</taxon>
        <taxon>Camelineae</taxon>
        <taxon>Arabidopsis</taxon>
    </lineage>
</organism>